<sequence>MAEPLGETPTGPTPDVAALQAAVEKWKTLSRKNEERFQQVSTELERLRQTALSDQEQALGAARAEERKAVVGEFGTRLATAELRAHAASAGVELPSVEYLNVGSFVADDGSVNADTIAQFVSSLPAPAAKPEFAQGLGLGRQGGAGVPQLTREDMARMSPAQIVAAKKEGKFDALQRGEI</sequence>
<reference evidence="1 2" key="1">
    <citation type="submission" date="2020-06" db="EMBL/GenBank/DDBJ databases">
        <title>Genome mining for natural products.</title>
        <authorList>
            <person name="Zhang B."/>
            <person name="Shi J."/>
            <person name="Ge H."/>
        </authorList>
    </citation>
    <scope>NUCLEOTIDE SEQUENCE [LARGE SCALE GENOMIC DNA]</scope>
    <source>
        <strain evidence="1 2">NA00687</strain>
    </source>
</reference>
<organism evidence="1 2">
    <name type="scientific">Streptomyces buecherae</name>
    <dbReference type="NCBI Taxonomy" id="2763006"/>
    <lineage>
        <taxon>Bacteria</taxon>
        <taxon>Bacillati</taxon>
        <taxon>Actinomycetota</taxon>
        <taxon>Actinomycetes</taxon>
        <taxon>Kitasatosporales</taxon>
        <taxon>Streptomycetaceae</taxon>
        <taxon>Streptomyces</taxon>
    </lineage>
</organism>
<protein>
    <submittedName>
        <fullName evidence="1">Uncharacterized protein</fullName>
    </submittedName>
</protein>
<dbReference type="Proteomes" id="UP000509303">
    <property type="component" value="Chromosome"/>
</dbReference>
<evidence type="ECO:0000313" key="2">
    <source>
        <dbReference type="Proteomes" id="UP000509303"/>
    </source>
</evidence>
<proteinExistence type="predicted"/>
<accession>A0A7H8N3E2</accession>
<gene>
    <name evidence="1" type="ORF">HUT08_04125</name>
</gene>
<keyword evidence="2" id="KW-1185">Reference proteome</keyword>
<evidence type="ECO:0000313" key="1">
    <source>
        <dbReference type="EMBL" id="QKW48861.1"/>
    </source>
</evidence>
<dbReference type="EMBL" id="CP054929">
    <property type="protein sequence ID" value="QKW48861.1"/>
    <property type="molecule type" value="Genomic_DNA"/>
</dbReference>
<name>A0A7H8N3E2_9ACTN</name>
<dbReference type="RefSeq" id="WP_176160593.1">
    <property type="nucleotide sequence ID" value="NZ_CP054929.1"/>
</dbReference>
<dbReference type="AlphaFoldDB" id="A0A7H8N3E2"/>